<dbReference type="Proteomes" id="UP000317365">
    <property type="component" value="Chromosome"/>
</dbReference>
<dbReference type="KEGG" id="rhg:EXZ61_19020"/>
<proteinExistence type="predicted"/>
<reference evidence="3" key="1">
    <citation type="submission" date="2019-02" db="EMBL/GenBank/DDBJ databases">
        <title>Complete genome sequence of Rhodoferax sp. Gr-4.</title>
        <authorList>
            <person name="Jin L."/>
        </authorList>
    </citation>
    <scope>NUCLEOTIDE SEQUENCE [LARGE SCALE GENOMIC DNA]</scope>
    <source>
        <strain evidence="3">Gr-4</strain>
    </source>
</reference>
<protein>
    <submittedName>
        <fullName evidence="2">Glycosyltransferase</fullName>
    </submittedName>
</protein>
<gene>
    <name evidence="2" type="ORF">EXZ61_19020</name>
</gene>
<name>A0A515ETV4_9BURK</name>
<organism evidence="2 3">
    <name type="scientific">Rhodoferax aquaticus</name>
    <dbReference type="NCBI Taxonomy" id="2527691"/>
    <lineage>
        <taxon>Bacteria</taxon>
        <taxon>Pseudomonadati</taxon>
        <taxon>Pseudomonadota</taxon>
        <taxon>Betaproteobacteria</taxon>
        <taxon>Burkholderiales</taxon>
        <taxon>Comamonadaceae</taxon>
        <taxon>Rhodoferax</taxon>
    </lineage>
</organism>
<accession>A0A515ETV4</accession>
<reference evidence="3" key="2">
    <citation type="journal article" date="2020" name="Int. J. Syst. Evol. Microbiol.">
        <title>Genomic insights into a novel species Rhodoferax aquaticus sp. nov., isolated from freshwater.</title>
        <authorList>
            <person name="Li T."/>
            <person name="Zhuo Y."/>
            <person name="Jin C.Z."/>
            <person name="Wu X."/>
            <person name="Ko S.R."/>
            <person name="Jin F.J."/>
            <person name="Ahn C.Y."/>
            <person name="Oh H.M."/>
            <person name="Lee H.G."/>
            <person name="Jin L."/>
        </authorList>
    </citation>
    <scope>NUCLEOTIDE SEQUENCE [LARGE SCALE GENOMIC DNA]</scope>
    <source>
        <strain evidence="3">Gr-4</strain>
    </source>
</reference>
<evidence type="ECO:0000313" key="2">
    <source>
        <dbReference type="EMBL" id="QDL56081.1"/>
    </source>
</evidence>
<dbReference type="SUPFAM" id="SSF53448">
    <property type="entry name" value="Nucleotide-diphospho-sugar transferases"/>
    <property type="match status" value="1"/>
</dbReference>
<dbReference type="AlphaFoldDB" id="A0A515ETV4"/>
<keyword evidence="3" id="KW-1185">Reference proteome</keyword>
<feature type="domain" description="Glycosyltransferase 2-like" evidence="1">
    <location>
        <begin position="4"/>
        <end position="111"/>
    </location>
</feature>
<dbReference type="Gene3D" id="3.90.550.10">
    <property type="entry name" value="Spore Coat Polysaccharide Biosynthesis Protein SpsA, Chain A"/>
    <property type="match status" value="1"/>
</dbReference>
<sequence length="242" mass="28166">MKISICCPSYKRPTSMQRLVESAFSTCDDKTQVELVFYLDFDDLASKEMAVELMRVHGATNVKAITGPKIKLSHMWNHCANLATAEILMVCGDDIVFNTQNWDKLVWDAFEAVEDKIMFLHGDDGLHANRFGTHGFLHRNWVNTVGYLLPPYFSADWCDTWINDVANMLNRRVYIPIVTEHLHFVLNKATIDVTHQERLERDRIDNNKQIYTDKKLERDLDFLKLKTFMLQHAMERVLSIKV</sequence>
<dbReference type="InterPro" id="IPR029044">
    <property type="entry name" value="Nucleotide-diphossugar_trans"/>
</dbReference>
<evidence type="ECO:0000313" key="3">
    <source>
        <dbReference type="Proteomes" id="UP000317365"/>
    </source>
</evidence>
<dbReference type="Pfam" id="PF00535">
    <property type="entry name" value="Glycos_transf_2"/>
    <property type="match status" value="1"/>
</dbReference>
<dbReference type="EMBL" id="CP036282">
    <property type="protein sequence ID" value="QDL56081.1"/>
    <property type="molecule type" value="Genomic_DNA"/>
</dbReference>
<dbReference type="RefSeq" id="WP_142813371.1">
    <property type="nucleotide sequence ID" value="NZ_CP036282.1"/>
</dbReference>
<dbReference type="InterPro" id="IPR001173">
    <property type="entry name" value="Glyco_trans_2-like"/>
</dbReference>
<evidence type="ECO:0000259" key="1">
    <source>
        <dbReference type="Pfam" id="PF00535"/>
    </source>
</evidence>